<accession>W2RRJ8</accession>
<dbReference type="AlphaFoldDB" id="W2RRJ8"/>
<dbReference type="VEuPathDB" id="FungiDB:HMPREF1541_06378"/>
<organism evidence="1 2">
    <name type="scientific">Cyphellophora europaea (strain CBS 101466)</name>
    <name type="common">Phialophora europaea</name>
    <dbReference type="NCBI Taxonomy" id="1220924"/>
    <lineage>
        <taxon>Eukaryota</taxon>
        <taxon>Fungi</taxon>
        <taxon>Dikarya</taxon>
        <taxon>Ascomycota</taxon>
        <taxon>Pezizomycotina</taxon>
        <taxon>Eurotiomycetes</taxon>
        <taxon>Chaetothyriomycetidae</taxon>
        <taxon>Chaetothyriales</taxon>
        <taxon>Cyphellophoraceae</taxon>
        <taxon>Cyphellophora</taxon>
    </lineage>
</organism>
<dbReference type="EMBL" id="KB822722">
    <property type="protein sequence ID" value="ETN38343.1"/>
    <property type="molecule type" value="Genomic_DNA"/>
</dbReference>
<name>W2RRJ8_CYPE1</name>
<keyword evidence="2" id="KW-1185">Reference proteome</keyword>
<evidence type="ECO:0000313" key="1">
    <source>
        <dbReference type="EMBL" id="ETN38343.1"/>
    </source>
</evidence>
<dbReference type="RefSeq" id="XP_008718932.1">
    <property type="nucleotide sequence ID" value="XM_008720710.1"/>
</dbReference>
<dbReference type="Proteomes" id="UP000030752">
    <property type="component" value="Unassembled WGS sequence"/>
</dbReference>
<protein>
    <submittedName>
        <fullName evidence="1">Uncharacterized protein</fullName>
    </submittedName>
</protein>
<dbReference type="InParanoid" id="W2RRJ8"/>
<sequence>MILRPDPFAPRGMEFARWVELALQQDLLPLAVDGKVANEIAAQGLGSGLVGVPLEASEAKERYAGDERMGLQLRILGGQVIGYVLGGKALEERTWAELLLWEDWEDAAFEWSSVFKHF</sequence>
<dbReference type="GeneID" id="19973717"/>
<proteinExistence type="predicted"/>
<evidence type="ECO:0000313" key="2">
    <source>
        <dbReference type="Proteomes" id="UP000030752"/>
    </source>
</evidence>
<dbReference type="HOGENOM" id="CLU_2073049_0_0_1"/>
<reference evidence="1 2" key="1">
    <citation type="submission" date="2013-03" db="EMBL/GenBank/DDBJ databases">
        <title>The Genome Sequence of Phialophora europaea CBS 101466.</title>
        <authorList>
            <consortium name="The Broad Institute Genomics Platform"/>
            <person name="Cuomo C."/>
            <person name="de Hoog S."/>
            <person name="Gorbushina A."/>
            <person name="Walker B."/>
            <person name="Young S.K."/>
            <person name="Zeng Q."/>
            <person name="Gargeya S."/>
            <person name="Fitzgerald M."/>
            <person name="Haas B."/>
            <person name="Abouelleil A."/>
            <person name="Allen A.W."/>
            <person name="Alvarado L."/>
            <person name="Arachchi H.M."/>
            <person name="Berlin A.M."/>
            <person name="Chapman S.B."/>
            <person name="Gainer-Dewar J."/>
            <person name="Goldberg J."/>
            <person name="Griggs A."/>
            <person name="Gujja S."/>
            <person name="Hansen M."/>
            <person name="Howarth C."/>
            <person name="Imamovic A."/>
            <person name="Ireland A."/>
            <person name="Larimer J."/>
            <person name="McCowan C."/>
            <person name="Murphy C."/>
            <person name="Pearson M."/>
            <person name="Poon T.W."/>
            <person name="Priest M."/>
            <person name="Roberts A."/>
            <person name="Saif S."/>
            <person name="Shea T."/>
            <person name="Sisk P."/>
            <person name="Sykes S."/>
            <person name="Wortman J."/>
            <person name="Nusbaum C."/>
            <person name="Birren B."/>
        </authorList>
    </citation>
    <scope>NUCLEOTIDE SEQUENCE [LARGE SCALE GENOMIC DNA]</scope>
    <source>
        <strain evidence="1 2">CBS 101466</strain>
    </source>
</reference>
<gene>
    <name evidence="1" type="ORF">HMPREF1541_06378</name>
</gene>